<name>A0ABU4IX85_9VIBR</name>
<gene>
    <name evidence="4" type="ORF">SBX64_15840</name>
</gene>
<proteinExistence type="predicted"/>
<dbReference type="InterPro" id="IPR038137">
    <property type="entry name" value="Excisionase-like_sf"/>
</dbReference>
<dbReference type="Gene3D" id="1.10.1660.20">
    <property type="match status" value="1"/>
</dbReference>
<comment type="caution">
    <text evidence="4">The sequence shown here is derived from an EMBL/GenBank/DDBJ whole genome shotgun (WGS) entry which is preliminary data.</text>
</comment>
<evidence type="ECO:0000313" key="5">
    <source>
        <dbReference type="Proteomes" id="UP001279860"/>
    </source>
</evidence>
<dbReference type="SUPFAM" id="SSF46955">
    <property type="entry name" value="Putative DNA-binding domain"/>
    <property type="match status" value="1"/>
</dbReference>
<evidence type="ECO:0000259" key="3">
    <source>
        <dbReference type="Pfam" id="PF07825"/>
    </source>
</evidence>
<keyword evidence="1" id="KW-0238">DNA-binding</keyword>
<keyword evidence="5" id="KW-1185">Reference proteome</keyword>
<feature type="domain" description="Excisionase-like" evidence="3">
    <location>
        <begin position="11"/>
        <end position="81"/>
    </location>
</feature>
<evidence type="ECO:0000313" key="4">
    <source>
        <dbReference type="EMBL" id="MDW6094010.1"/>
    </source>
</evidence>
<reference evidence="4 5" key="1">
    <citation type="submission" date="2023-11" db="EMBL/GenBank/DDBJ databases">
        <title>Plant-associative lifestyle of Vibrio porteresiae and its evolutionary dynamics.</title>
        <authorList>
            <person name="Rameshkumar N."/>
            <person name="Kirti K."/>
        </authorList>
    </citation>
    <scope>NUCLEOTIDE SEQUENCE [LARGE SCALE GENOMIC DNA]</scope>
    <source>
        <strain evidence="4 5">MSSRF7</strain>
    </source>
</reference>
<dbReference type="RefSeq" id="WP_318585364.1">
    <property type="nucleotide sequence ID" value="NZ_JAWRCP010000002.1"/>
</dbReference>
<protein>
    <submittedName>
        <fullName evidence="4">Excisionase</fullName>
    </submittedName>
</protein>
<dbReference type="InterPro" id="IPR009061">
    <property type="entry name" value="DNA-bd_dom_put_sf"/>
</dbReference>
<evidence type="ECO:0000256" key="2">
    <source>
        <dbReference type="ARBA" id="ARBA00023172"/>
    </source>
</evidence>
<keyword evidence="2" id="KW-0233">DNA recombination</keyword>
<dbReference type="Pfam" id="PF07825">
    <property type="entry name" value="Exc"/>
    <property type="match status" value="1"/>
</dbReference>
<dbReference type="InterPro" id="IPR012884">
    <property type="entry name" value="Excisionase-like"/>
</dbReference>
<dbReference type="Proteomes" id="UP001279860">
    <property type="component" value="Unassembled WGS sequence"/>
</dbReference>
<organism evidence="4 5">
    <name type="scientific">Vibrio rhizosphaerae</name>
    <dbReference type="NCBI Taxonomy" id="398736"/>
    <lineage>
        <taxon>Bacteria</taxon>
        <taxon>Pseudomonadati</taxon>
        <taxon>Pseudomonadota</taxon>
        <taxon>Gammaproteobacteria</taxon>
        <taxon>Vibrionales</taxon>
        <taxon>Vibrionaceae</taxon>
        <taxon>Vibrio</taxon>
    </lineage>
</organism>
<sequence>MSEHSSQSSEYIPIREWAIKKFGFAPCQTTLTAYAKNKQIYPFPVKFGGRWMCESNAEFFELKPSPENVSDNPLVRRIVNGS</sequence>
<evidence type="ECO:0000256" key="1">
    <source>
        <dbReference type="ARBA" id="ARBA00023125"/>
    </source>
</evidence>
<dbReference type="EMBL" id="JAWRCP010000002">
    <property type="protein sequence ID" value="MDW6094010.1"/>
    <property type="molecule type" value="Genomic_DNA"/>
</dbReference>
<accession>A0ABU4IX85</accession>